<evidence type="ECO:0000313" key="2">
    <source>
        <dbReference type="Proteomes" id="UP001501081"/>
    </source>
</evidence>
<comment type="caution">
    <text evidence="1">The sequence shown here is derived from an EMBL/GenBank/DDBJ whole genome shotgun (WGS) entry which is preliminary data.</text>
</comment>
<accession>A0ABP7PY17</accession>
<organism evidence="1 2">
    <name type="scientific">Pedobacter ginsengiterrae</name>
    <dbReference type="NCBI Taxonomy" id="871696"/>
    <lineage>
        <taxon>Bacteria</taxon>
        <taxon>Pseudomonadati</taxon>
        <taxon>Bacteroidota</taxon>
        <taxon>Sphingobacteriia</taxon>
        <taxon>Sphingobacteriales</taxon>
        <taxon>Sphingobacteriaceae</taxon>
        <taxon>Pedobacter</taxon>
    </lineage>
</organism>
<dbReference type="Pfam" id="PF19654">
    <property type="entry name" value="DUF6157"/>
    <property type="match status" value="1"/>
</dbReference>
<dbReference type="Proteomes" id="UP001501081">
    <property type="component" value="Unassembled WGS sequence"/>
</dbReference>
<name>A0ABP7PY17_9SPHI</name>
<proteinExistence type="predicted"/>
<keyword evidence="2" id="KW-1185">Reference proteome</keyword>
<dbReference type="RefSeq" id="WP_344767874.1">
    <property type="nucleotide sequence ID" value="NZ_BAABAK010000015.1"/>
</dbReference>
<evidence type="ECO:0000313" key="1">
    <source>
        <dbReference type="EMBL" id="GAA3973213.1"/>
    </source>
</evidence>
<reference evidence="2" key="1">
    <citation type="journal article" date="2019" name="Int. J. Syst. Evol. Microbiol.">
        <title>The Global Catalogue of Microorganisms (GCM) 10K type strain sequencing project: providing services to taxonomists for standard genome sequencing and annotation.</title>
        <authorList>
            <consortium name="The Broad Institute Genomics Platform"/>
            <consortium name="The Broad Institute Genome Sequencing Center for Infectious Disease"/>
            <person name="Wu L."/>
            <person name="Ma J."/>
        </authorList>
    </citation>
    <scope>NUCLEOTIDE SEQUENCE [LARGE SCALE GENOMIC DNA]</scope>
    <source>
        <strain evidence="2">JCM 17338</strain>
    </source>
</reference>
<gene>
    <name evidence="1" type="ORF">GCM10022246_26920</name>
</gene>
<protein>
    <submittedName>
        <fullName evidence="1">DUF6157 family protein</fullName>
    </submittedName>
</protein>
<dbReference type="InterPro" id="IPR046155">
    <property type="entry name" value="DUF6157"/>
</dbReference>
<sequence>MIDRTHTTNYFDTFIEVAEDSSATHGVIPKPKGDEQTIAEMQFEMVSKKPYAYTSDDVLFEVFVKRNDISESEQKAARVTFFSKGQACFRASPLPKKYGFGVHANKEGKIALYEVNSEAYEKLVNDSHIKKLKAMRTSKK</sequence>
<dbReference type="EMBL" id="BAABAK010000015">
    <property type="protein sequence ID" value="GAA3973213.1"/>
    <property type="molecule type" value="Genomic_DNA"/>
</dbReference>